<dbReference type="InterPro" id="IPR002528">
    <property type="entry name" value="MATE_fam"/>
</dbReference>
<dbReference type="GO" id="GO:0015297">
    <property type="term" value="F:antiporter activity"/>
    <property type="evidence" value="ECO:0007669"/>
    <property type="project" value="InterPro"/>
</dbReference>
<evidence type="ECO:0000256" key="8">
    <source>
        <dbReference type="ARBA" id="ARBA00023136"/>
    </source>
</evidence>
<dbReference type="CDD" id="cd13143">
    <property type="entry name" value="MATE_MepA_like"/>
    <property type="match status" value="1"/>
</dbReference>
<evidence type="ECO:0000256" key="4">
    <source>
        <dbReference type="ARBA" id="ARBA00022448"/>
    </source>
</evidence>
<evidence type="ECO:0000256" key="7">
    <source>
        <dbReference type="ARBA" id="ARBA00022989"/>
    </source>
</evidence>
<feature type="transmembrane region" description="Helical" evidence="10">
    <location>
        <begin position="63"/>
        <end position="87"/>
    </location>
</feature>
<feature type="transmembrane region" description="Helical" evidence="10">
    <location>
        <begin position="432"/>
        <end position="451"/>
    </location>
</feature>
<keyword evidence="6 10" id="KW-0812">Transmembrane</keyword>
<dbReference type="OrthoDB" id="9811110at2"/>
<name>A0A4Q7PKA3_9FIRM</name>
<feature type="transmembrane region" description="Helical" evidence="10">
    <location>
        <begin position="107"/>
        <end position="125"/>
    </location>
</feature>
<evidence type="ECO:0000256" key="6">
    <source>
        <dbReference type="ARBA" id="ARBA00022692"/>
    </source>
</evidence>
<dbReference type="EMBL" id="SGXF01000002">
    <property type="protein sequence ID" value="RZT01151.1"/>
    <property type="molecule type" value="Genomic_DNA"/>
</dbReference>
<evidence type="ECO:0000256" key="5">
    <source>
        <dbReference type="ARBA" id="ARBA00022475"/>
    </source>
</evidence>
<comment type="similarity">
    <text evidence="2">Belongs to the multi antimicrobial extrusion (MATE) (TC 2.A.66.1) family. MepA subfamily.</text>
</comment>
<proteinExistence type="inferred from homology"/>
<reference evidence="11 12" key="1">
    <citation type="submission" date="2019-02" db="EMBL/GenBank/DDBJ databases">
        <title>Genomic Encyclopedia of Type Strains, Phase IV (KMG-IV): sequencing the most valuable type-strain genomes for metagenomic binning, comparative biology and taxonomic classification.</title>
        <authorList>
            <person name="Goeker M."/>
        </authorList>
    </citation>
    <scope>NUCLEOTIDE SEQUENCE [LARGE SCALE GENOMIC DNA]</scope>
    <source>
        <strain evidence="11 12">DSM 29486</strain>
    </source>
</reference>
<evidence type="ECO:0000313" key="11">
    <source>
        <dbReference type="EMBL" id="RZT01151.1"/>
    </source>
</evidence>
<keyword evidence="7 10" id="KW-1133">Transmembrane helix</keyword>
<dbReference type="Proteomes" id="UP000292927">
    <property type="component" value="Unassembled WGS sequence"/>
</dbReference>
<organism evidence="11 12">
    <name type="scientific">Cuneatibacter caecimuris</name>
    <dbReference type="NCBI Taxonomy" id="1796618"/>
    <lineage>
        <taxon>Bacteria</taxon>
        <taxon>Bacillati</taxon>
        <taxon>Bacillota</taxon>
        <taxon>Clostridia</taxon>
        <taxon>Lachnospirales</taxon>
        <taxon>Lachnospiraceae</taxon>
        <taxon>Cuneatibacter</taxon>
    </lineage>
</organism>
<accession>A0A4Q7PKA3</accession>
<keyword evidence="4" id="KW-0813">Transport</keyword>
<dbReference type="PANTHER" id="PTHR43823:SF3">
    <property type="entry name" value="MULTIDRUG EXPORT PROTEIN MEPA"/>
    <property type="match status" value="1"/>
</dbReference>
<dbReference type="AlphaFoldDB" id="A0A4Q7PKA3"/>
<dbReference type="Pfam" id="PF01554">
    <property type="entry name" value="MatE"/>
    <property type="match status" value="2"/>
</dbReference>
<evidence type="ECO:0000256" key="1">
    <source>
        <dbReference type="ARBA" id="ARBA00004651"/>
    </source>
</evidence>
<dbReference type="GO" id="GO:0046677">
    <property type="term" value="P:response to antibiotic"/>
    <property type="evidence" value="ECO:0007669"/>
    <property type="project" value="UniProtKB-KW"/>
</dbReference>
<comment type="caution">
    <text evidence="11">The sequence shown here is derived from an EMBL/GenBank/DDBJ whole genome shotgun (WGS) entry which is preliminary data.</text>
</comment>
<evidence type="ECO:0000256" key="10">
    <source>
        <dbReference type="SAM" id="Phobius"/>
    </source>
</evidence>
<evidence type="ECO:0000256" key="3">
    <source>
        <dbReference type="ARBA" id="ARBA00022106"/>
    </source>
</evidence>
<feature type="transmembrane region" description="Helical" evidence="10">
    <location>
        <begin position="145"/>
        <end position="165"/>
    </location>
</feature>
<evidence type="ECO:0000313" key="12">
    <source>
        <dbReference type="Proteomes" id="UP000292927"/>
    </source>
</evidence>
<dbReference type="InterPro" id="IPR048279">
    <property type="entry name" value="MdtK-like"/>
</dbReference>
<feature type="transmembrane region" description="Helical" evidence="10">
    <location>
        <begin position="244"/>
        <end position="267"/>
    </location>
</feature>
<dbReference type="InterPro" id="IPR045070">
    <property type="entry name" value="MATE_MepA-like"/>
</dbReference>
<protein>
    <recommendedName>
        <fullName evidence="3">Multidrug export protein MepA</fullName>
    </recommendedName>
</protein>
<dbReference type="PANTHER" id="PTHR43823">
    <property type="entry name" value="SPORULATION PROTEIN YKVU"/>
    <property type="match status" value="1"/>
</dbReference>
<evidence type="ECO:0000256" key="9">
    <source>
        <dbReference type="ARBA" id="ARBA00023251"/>
    </source>
</evidence>
<keyword evidence="5" id="KW-1003">Cell membrane</keyword>
<feature type="transmembrane region" description="Helical" evidence="10">
    <location>
        <begin position="370"/>
        <end position="390"/>
    </location>
</feature>
<feature type="transmembrane region" description="Helical" evidence="10">
    <location>
        <begin position="294"/>
        <end position="315"/>
    </location>
</feature>
<gene>
    <name evidence="11" type="ORF">EV209_1593</name>
</gene>
<keyword evidence="9" id="KW-0046">Antibiotic resistance</keyword>
<feature type="transmembrane region" description="Helical" evidence="10">
    <location>
        <begin position="23"/>
        <end position="43"/>
    </location>
</feature>
<dbReference type="GO" id="GO:0042910">
    <property type="term" value="F:xenobiotic transmembrane transporter activity"/>
    <property type="evidence" value="ECO:0007669"/>
    <property type="project" value="InterPro"/>
</dbReference>
<sequence length="461" mass="50151">MKETAGSAVQATDFGKGSVARNIMNLAVPMMLAQLVNVLYNVVDRMYIGRIPGEGKLALTGLGLTFPILSIVTAFTNLFGQGGAPLFSIERGRKNEEEAGKIMGNSLTLLLISGAVLTLVCLVLKKPMLYLFGASDATFPYADTYLTIYLCGSIFVMVGLGMNGFINSQGFGKTGMLTVMIGAVINLVLDPVFIFVFHLGVKGAAIATVISQGVSALWVLWFLTGKKAGLKLRLSAMRLKWERVKNITVMGLSGFMMAITNSLVQIFCNSTLQRYGGDDYVGVMTILQSVRDVLMMPVNGLTNAAQPVMGFNYGARKYQRVCKGIRFSSAACVIYTVAAWGVIWLFPEFLIRIFNSDAQMLALGVPSMHVYFFGFFMMSLQFAGQSVFVGLGRPKQAVFFSLLRKVVIVVPLTLLLPMVGGLGTTGVFLAEPISNFAGGLACYLTMLWLVYRPLRKMQDEL</sequence>
<dbReference type="GO" id="GO:0005886">
    <property type="term" value="C:plasma membrane"/>
    <property type="evidence" value="ECO:0007669"/>
    <property type="project" value="UniProtKB-SubCell"/>
</dbReference>
<keyword evidence="12" id="KW-1185">Reference proteome</keyword>
<feature type="transmembrane region" description="Helical" evidence="10">
    <location>
        <begin position="327"/>
        <end position="346"/>
    </location>
</feature>
<dbReference type="NCBIfam" id="TIGR00797">
    <property type="entry name" value="matE"/>
    <property type="match status" value="1"/>
</dbReference>
<keyword evidence="8 10" id="KW-0472">Membrane</keyword>
<comment type="subcellular location">
    <subcellularLocation>
        <location evidence="1">Cell membrane</location>
        <topology evidence="1">Multi-pass membrane protein</topology>
    </subcellularLocation>
</comment>
<dbReference type="PIRSF" id="PIRSF006603">
    <property type="entry name" value="DinF"/>
    <property type="match status" value="1"/>
</dbReference>
<feature type="transmembrane region" description="Helical" evidence="10">
    <location>
        <begin position="402"/>
        <end position="420"/>
    </location>
</feature>
<feature type="transmembrane region" description="Helical" evidence="10">
    <location>
        <begin position="203"/>
        <end position="223"/>
    </location>
</feature>
<feature type="transmembrane region" description="Helical" evidence="10">
    <location>
        <begin position="177"/>
        <end position="197"/>
    </location>
</feature>
<evidence type="ECO:0000256" key="2">
    <source>
        <dbReference type="ARBA" id="ARBA00008417"/>
    </source>
</evidence>
<dbReference type="InterPro" id="IPR051327">
    <property type="entry name" value="MATE_MepA_subfamily"/>
</dbReference>